<dbReference type="EMBL" id="DF836295">
    <property type="protein sequence ID" value="GAN01285.1"/>
    <property type="molecule type" value="Genomic_DNA"/>
</dbReference>
<reference evidence="1" key="1">
    <citation type="submission" date="2014-09" db="EMBL/GenBank/DDBJ databases">
        <title>Draft genome sequence of an oleaginous Mucoromycotina fungus Mucor ambiguus NBRC6742.</title>
        <authorList>
            <person name="Takeda I."/>
            <person name="Yamane N."/>
            <person name="Morita T."/>
            <person name="Tamano K."/>
            <person name="Machida M."/>
            <person name="Baker S."/>
            <person name="Koike H."/>
        </authorList>
    </citation>
    <scope>NUCLEOTIDE SEQUENCE</scope>
    <source>
        <strain evidence="1">NBRC 6742</strain>
    </source>
</reference>
<proteinExistence type="predicted"/>
<protein>
    <submittedName>
        <fullName evidence="1">Uncharacterized protein</fullName>
    </submittedName>
</protein>
<keyword evidence="2" id="KW-1185">Reference proteome</keyword>
<dbReference type="AlphaFoldDB" id="A0A0C9LQ82"/>
<evidence type="ECO:0000313" key="1">
    <source>
        <dbReference type="EMBL" id="GAN01285.1"/>
    </source>
</evidence>
<name>A0A0C9LQ82_9FUNG</name>
<evidence type="ECO:0000313" key="2">
    <source>
        <dbReference type="Proteomes" id="UP000053815"/>
    </source>
</evidence>
<organism evidence="1">
    <name type="scientific">Mucor ambiguus</name>
    <dbReference type="NCBI Taxonomy" id="91626"/>
    <lineage>
        <taxon>Eukaryota</taxon>
        <taxon>Fungi</taxon>
        <taxon>Fungi incertae sedis</taxon>
        <taxon>Mucoromycota</taxon>
        <taxon>Mucoromycotina</taxon>
        <taxon>Mucoromycetes</taxon>
        <taxon>Mucorales</taxon>
        <taxon>Mucorineae</taxon>
        <taxon>Mucoraceae</taxon>
        <taxon>Mucor</taxon>
    </lineage>
</organism>
<gene>
    <name evidence="1" type="ORF">MAM1_0006d00718</name>
</gene>
<dbReference type="Proteomes" id="UP000053815">
    <property type="component" value="Unassembled WGS sequence"/>
</dbReference>
<accession>A0A0C9LQ82</accession>
<dbReference type="OrthoDB" id="1728974at2759"/>
<sequence>MYRIANEMALEQLQENVRIQGHPNVKLIFRADGTPDRRRYNRPANSNEVSPIIIGSENNFQETASIRDIVICHQRPPGVQFINEFNQAKDLSRGLLLLRAHSENPLYALPSHLRQTHLHYLSVSRAYAQILSMKWPNIQSPRWPNIRPSP</sequence>